<evidence type="ECO:0000256" key="4">
    <source>
        <dbReference type="ARBA" id="ARBA00012477"/>
    </source>
</evidence>
<dbReference type="GeneID" id="16077489"/>
<organism evidence="14 15">
    <name type="scientific">Salpingoeca rosetta (strain ATCC 50818 / BSB-021)</name>
    <dbReference type="NCBI Taxonomy" id="946362"/>
    <lineage>
        <taxon>Eukaryota</taxon>
        <taxon>Choanoflagellata</taxon>
        <taxon>Craspedida</taxon>
        <taxon>Salpingoecidae</taxon>
        <taxon>Salpingoeca</taxon>
    </lineage>
</organism>
<dbReference type="AlphaFoldDB" id="F2U241"/>
<dbReference type="GO" id="GO:1990180">
    <property type="term" value="P:mitochondrial tRNA 3'-end processing"/>
    <property type="evidence" value="ECO:0007669"/>
    <property type="project" value="TreeGrafter"/>
</dbReference>
<gene>
    <name evidence="14" type="ORF">PTSG_02406</name>
</gene>
<evidence type="ECO:0000259" key="12">
    <source>
        <dbReference type="Pfam" id="PF12706"/>
    </source>
</evidence>
<dbReference type="GO" id="GO:0005739">
    <property type="term" value="C:mitochondrion"/>
    <property type="evidence" value="ECO:0007669"/>
    <property type="project" value="TreeGrafter"/>
</dbReference>
<dbReference type="InterPro" id="IPR036866">
    <property type="entry name" value="RibonucZ/Hydroxyglut_hydro"/>
</dbReference>
<comment type="catalytic activity">
    <reaction evidence="1">
        <text>Endonucleolytic cleavage of RNA, removing extra 3' nucleotides from tRNA precursor, generating 3' termini of tRNAs. A 3'-hydroxy group is left at the tRNA terminus and a 5'-phosphoryl group is left at the trailer molecule.</text>
        <dbReference type="EC" id="3.1.26.11"/>
    </reaction>
</comment>
<dbReference type="eggNOG" id="KOG2121">
    <property type="taxonomic scope" value="Eukaryota"/>
</dbReference>
<dbReference type="OrthoDB" id="527344at2759"/>
<feature type="compositionally biased region" description="Low complexity" evidence="11">
    <location>
        <begin position="568"/>
        <end position="589"/>
    </location>
</feature>
<evidence type="ECO:0000256" key="8">
    <source>
        <dbReference type="ARBA" id="ARBA00022759"/>
    </source>
</evidence>
<feature type="compositionally biased region" description="Basic and acidic residues" evidence="11">
    <location>
        <begin position="981"/>
        <end position="998"/>
    </location>
</feature>
<comment type="cofactor">
    <cofactor evidence="2">
        <name>Zn(2+)</name>
        <dbReference type="ChEBI" id="CHEBI:29105"/>
    </cofactor>
</comment>
<evidence type="ECO:0000256" key="6">
    <source>
        <dbReference type="ARBA" id="ARBA00022722"/>
    </source>
</evidence>
<keyword evidence="15" id="KW-1185">Reference proteome</keyword>
<feature type="domain" description="Metallo-beta-lactamase" evidence="12">
    <location>
        <begin position="651"/>
        <end position="866"/>
    </location>
</feature>
<evidence type="ECO:0000313" key="14">
    <source>
        <dbReference type="EMBL" id="EGD81693.1"/>
    </source>
</evidence>
<keyword evidence="10" id="KW-0862">Zinc</keyword>
<protein>
    <recommendedName>
        <fullName evidence="4">ribonuclease Z</fullName>
        <ecNumber evidence="4">3.1.26.11</ecNumber>
    </recommendedName>
</protein>
<reference evidence="14" key="1">
    <citation type="submission" date="2009-08" db="EMBL/GenBank/DDBJ databases">
        <title>Annotation of Salpingoeca rosetta.</title>
        <authorList>
            <consortium name="The Broad Institute Genome Sequencing Platform"/>
            <person name="Russ C."/>
            <person name="Cuomo C."/>
            <person name="Burger G."/>
            <person name="Gray M.W."/>
            <person name="Holland P.W.H."/>
            <person name="King N."/>
            <person name="Lang F.B.F."/>
            <person name="Roger A.J."/>
            <person name="Ruiz-Trillo I."/>
            <person name="Young S.K."/>
            <person name="Zeng Q."/>
            <person name="Gargeya S."/>
            <person name="Alvarado L."/>
            <person name="Berlin A."/>
            <person name="Chapman S.B."/>
            <person name="Chen Z."/>
            <person name="Freedman E."/>
            <person name="Gellesch M."/>
            <person name="Goldberg J."/>
            <person name="Griggs A."/>
            <person name="Gujja S."/>
            <person name="Heilman E."/>
            <person name="Heiman D."/>
            <person name="Howarth C."/>
            <person name="Mehta T."/>
            <person name="Neiman D."/>
            <person name="Pearson M."/>
            <person name="Roberts A."/>
            <person name="Saif S."/>
            <person name="Shea T."/>
            <person name="Shenoy N."/>
            <person name="Sisk P."/>
            <person name="Stolte C."/>
            <person name="Sykes S."/>
            <person name="White J."/>
            <person name="Yandava C."/>
            <person name="Haas B."/>
            <person name="Nusbaum C."/>
            <person name="Birren B."/>
        </authorList>
    </citation>
    <scope>NUCLEOTIDE SEQUENCE</scope>
    <source>
        <strain evidence="14">ATCC 50818</strain>
    </source>
</reference>
<dbReference type="EC" id="3.1.26.11" evidence="4"/>
<keyword evidence="8" id="KW-0255">Endonuclease</keyword>
<evidence type="ECO:0000256" key="2">
    <source>
        <dbReference type="ARBA" id="ARBA00001947"/>
    </source>
</evidence>
<dbReference type="InterPro" id="IPR047151">
    <property type="entry name" value="RNZ2-like"/>
</dbReference>
<dbReference type="Proteomes" id="UP000007799">
    <property type="component" value="Unassembled WGS sequence"/>
</dbReference>
<dbReference type="CDD" id="cd07718">
    <property type="entry name" value="RNaseZ_ELAC1_ELAC2-C-term-like_MBL-fold"/>
    <property type="match status" value="1"/>
</dbReference>
<dbReference type="PANTHER" id="PTHR12553">
    <property type="entry name" value="ZINC PHOSPHODIESTERASE ELAC PROTEIN 2"/>
    <property type="match status" value="1"/>
</dbReference>
<dbReference type="Pfam" id="PF13691">
    <property type="entry name" value="Lactamase_B_4"/>
    <property type="match status" value="1"/>
</dbReference>
<evidence type="ECO:0000256" key="7">
    <source>
        <dbReference type="ARBA" id="ARBA00022723"/>
    </source>
</evidence>
<evidence type="ECO:0000256" key="11">
    <source>
        <dbReference type="SAM" id="MobiDB-lite"/>
    </source>
</evidence>
<feature type="region of interest" description="Disordered" evidence="11">
    <location>
        <begin position="248"/>
        <end position="306"/>
    </location>
</feature>
<feature type="compositionally biased region" description="Low complexity" evidence="11">
    <location>
        <begin position="250"/>
        <end position="270"/>
    </location>
</feature>
<dbReference type="OMA" id="INYICQL"/>
<dbReference type="STRING" id="946362.F2U241"/>
<evidence type="ECO:0000256" key="1">
    <source>
        <dbReference type="ARBA" id="ARBA00000402"/>
    </source>
</evidence>
<dbReference type="InterPro" id="IPR027794">
    <property type="entry name" value="tRNase_Z_dom"/>
</dbReference>
<feature type="compositionally biased region" description="Polar residues" evidence="11">
    <location>
        <begin position="282"/>
        <end position="292"/>
    </location>
</feature>
<dbReference type="PANTHER" id="PTHR12553:SF49">
    <property type="entry name" value="ZINC PHOSPHODIESTERASE ELAC PROTEIN 2"/>
    <property type="match status" value="1"/>
</dbReference>
<keyword evidence="9" id="KW-0378">Hydrolase</keyword>
<feature type="compositionally biased region" description="Acidic residues" evidence="11">
    <location>
        <begin position="918"/>
        <end position="930"/>
    </location>
</feature>
<evidence type="ECO:0000256" key="5">
    <source>
        <dbReference type="ARBA" id="ARBA00022694"/>
    </source>
</evidence>
<feature type="compositionally biased region" description="Basic and acidic residues" evidence="11">
    <location>
        <begin position="940"/>
        <end position="953"/>
    </location>
</feature>
<accession>F2U241</accession>
<evidence type="ECO:0000259" key="13">
    <source>
        <dbReference type="Pfam" id="PF13691"/>
    </source>
</evidence>
<proteinExistence type="inferred from homology"/>
<dbReference type="EMBL" id="GL832959">
    <property type="protein sequence ID" value="EGD81693.1"/>
    <property type="molecule type" value="Genomic_DNA"/>
</dbReference>
<evidence type="ECO:0000256" key="10">
    <source>
        <dbReference type="ARBA" id="ARBA00022833"/>
    </source>
</evidence>
<dbReference type="GO" id="GO:0042781">
    <property type="term" value="F:3'-tRNA processing endoribonuclease activity"/>
    <property type="evidence" value="ECO:0007669"/>
    <property type="project" value="UniProtKB-EC"/>
</dbReference>
<evidence type="ECO:0000313" key="15">
    <source>
        <dbReference type="Proteomes" id="UP000007799"/>
    </source>
</evidence>
<dbReference type="Pfam" id="PF12706">
    <property type="entry name" value="Lactamase_B_2"/>
    <property type="match status" value="1"/>
</dbReference>
<dbReference type="GO" id="GO:0046872">
    <property type="term" value="F:metal ion binding"/>
    <property type="evidence" value="ECO:0007669"/>
    <property type="project" value="UniProtKB-KW"/>
</dbReference>
<sequence length="1004" mass="109462">MQAISTWTRACASACAFAGPRFRAVIPLKRLPKTRALIDAPLHSLSSTTASRPSSTFTMSAVSYLQIVAGSCDTGPSAFIFTDDRRYLFNTGEGIQRFCMEHKIRLKQVTDIFFTKSSWECIGGLPGMLLTMQDMYQVSHPVALHAPPHLSTMLEGTKTFMQHRSSLYREFREYTDPVSEFDDGRLRMKIFTIHARDQTPALHPHVISALKQQKYMEQAAPPVSQNIGAEFDHHATHEPHTLPAKKVRLQPKQDQSPGQQQQQQQQQQQPSAGNGHDAARQRTPSPISSRLESASPPPHPAPQLTLVPPTAEETLAAAESTRDTALAYVGSLVNPRPGKFNVQKAKAAGVPKGPLWGQLGKGNEVTLDDGRVVKPEDVLDPVDPLPHFAIVHIPTRAALEATIARSELFDAFRAMPSSMPKVVHFTSQALAQTDAYAQLLQQFGPNVTHVFVDPQHNPHATTISSTKLQYMLQTIGPTPFAMAPVPSTVPELTVPHALPDNCSVVSAQPLYRVFLSKRRDGLLTDATTCLPIVSPEECRETVMALPDMQRLLPQQNEHAQAPPPTTAPPTTTTPAKAPPTTTTTATATASGTGGDSLAALRPDERVLHFMGTGSAVPSQLRNVTGMLLTRGIWVDSDGATTVNKDVAASMLLDCGEGSLSQLQRKFGAEHMPAVLRSLRLVHISHMHADHHLGLTRVLARRREAFAAVGVDDPPPVVVVAPHFLWLFMRYTAHLSCATAVFLDARWTRFAHWQLPRFVPPHVKDAYARAMAGMGLRALATPAVKHCFAAYGLVLDFDDGYRFAWSGDTRPCKSMVGAGKGADVLVHEATFEDGLEDQAVQKNHSTTSDAVTVAQQMGAKMLILTHFSQRYPQIPVLDAKSREHTAFGFDLMSVVLRRAKELTAMTPAIDHMFTALKPEEEEEEGDDDGDIETIGGADGNAKGKGEKKGKDKVKAKVKGNGKGGGVKVDDVARGRKQQKQKQPKESKQTAAVKEVRTDADQQQAS</sequence>
<dbReference type="Gene3D" id="3.60.15.10">
    <property type="entry name" value="Ribonuclease Z/Hydroxyacylglutathione hydrolase-like"/>
    <property type="match status" value="2"/>
</dbReference>
<dbReference type="SUPFAM" id="SSF56281">
    <property type="entry name" value="Metallo-hydrolase/oxidoreductase"/>
    <property type="match status" value="2"/>
</dbReference>
<dbReference type="InParanoid" id="F2U241"/>
<feature type="domain" description="tRNase Z endonuclease" evidence="13">
    <location>
        <begin position="71"/>
        <end position="124"/>
    </location>
</feature>
<keyword evidence="5" id="KW-0819">tRNA processing</keyword>
<feature type="region of interest" description="Disordered" evidence="11">
    <location>
        <begin position="556"/>
        <end position="597"/>
    </location>
</feature>
<keyword evidence="7" id="KW-0479">Metal-binding</keyword>
<dbReference type="RefSeq" id="XP_004996897.1">
    <property type="nucleotide sequence ID" value="XM_004996840.1"/>
</dbReference>
<keyword evidence="6" id="KW-0540">Nuclease</keyword>
<dbReference type="KEGG" id="sre:PTSG_02406"/>
<name>F2U241_SALR5</name>
<comment type="similarity">
    <text evidence="3">Belongs to the RNase Z family.</text>
</comment>
<feature type="region of interest" description="Disordered" evidence="11">
    <location>
        <begin position="914"/>
        <end position="1004"/>
    </location>
</feature>
<dbReference type="InterPro" id="IPR001279">
    <property type="entry name" value="Metallo-B-lactamas"/>
</dbReference>
<evidence type="ECO:0000256" key="3">
    <source>
        <dbReference type="ARBA" id="ARBA00007823"/>
    </source>
</evidence>
<dbReference type="FunCoup" id="F2U241">
    <property type="interactions" value="1805"/>
</dbReference>
<evidence type="ECO:0000256" key="9">
    <source>
        <dbReference type="ARBA" id="ARBA00022801"/>
    </source>
</evidence>